<dbReference type="Gene3D" id="2.60.40.10">
    <property type="entry name" value="Immunoglobulins"/>
    <property type="match status" value="2"/>
</dbReference>
<evidence type="ECO:0000256" key="2">
    <source>
        <dbReference type="ARBA" id="ARBA00023136"/>
    </source>
</evidence>
<evidence type="ECO:0000313" key="8">
    <source>
        <dbReference type="Proteomes" id="UP000694865"/>
    </source>
</evidence>
<organism evidence="8 9">
    <name type="scientific">Saccoglossus kowalevskii</name>
    <name type="common">Acorn worm</name>
    <dbReference type="NCBI Taxonomy" id="10224"/>
    <lineage>
        <taxon>Eukaryota</taxon>
        <taxon>Metazoa</taxon>
        <taxon>Hemichordata</taxon>
        <taxon>Enteropneusta</taxon>
        <taxon>Harrimaniidae</taxon>
        <taxon>Saccoglossus</taxon>
    </lineage>
</organism>
<keyword evidence="5" id="KW-0393">Immunoglobulin domain</keyword>
<dbReference type="SUPFAM" id="SSF48726">
    <property type="entry name" value="Immunoglobulin"/>
    <property type="match status" value="3"/>
</dbReference>
<dbReference type="InterPro" id="IPR007110">
    <property type="entry name" value="Ig-like_dom"/>
</dbReference>
<dbReference type="InterPro" id="IPR013106">
    <property type="entry name" value="Ig_V-set"/>
</dbReference>
<feature type="chain" id="PRO_5047472346" evidence="6">
    <location>
        <begin position="24"/>
        <end position="305"/>
    </location>
</feature>
<keyword evidence="4" id="KW-0325">Glycoprotein</keyword>
<dbReference type="PROSITE" id="PS50835">
    <property type="entry name" value="IG_LIKE"/>
    <property type="match status" value="2"/>
</dbReference>
<dbReference type="SMART" id="SM00409">
    <property type="entry name" value="IG"/>
    <property type="match status" value="1"/>
</dbReference>
<protein>
    <submittedName>
        <fullName evidence="9">Cell adhesion molecule 2-like</fullName>
    </submittedName>
</protein>
<reference evidence="9" key="1">
    <citation type="submission" date="2025-08" db="UniProtKB">
        <authorList>
            <consortium name="RefSeq"/>
        </authorList>
    </citation>
    <scope>IDENTIFICATION</scope>
    <source>
        <tissue evidence="9">Testes</tissue>
    </source>
</reference>
<accession>A0ABM0MNU7</accession>
<evidence type="ECO:0000256" key="3">
    <source>
        <dbReference type="ARBA" id="ARBA00023157"/>
    </source>
</evidence>
<comment type="subcellular location">
    <subcellularLocation>
        <location evidence="1">Membrane</location>
        <topology evidence="1">Single-pass type I membrane protein</topology>
    </subcellularLocation>
</comment>
<feature type="signal peptide" evidence="6">
    <location>
        <begin position="1"/>
        <end position="23"/>
    </location>
</feature>
<dbReference type="InterPro" id="IPR051275">
    <property type="entry name" value="Cell_adhesion_signaling"/>
</dbReference>
<dbReference type="InterPro" id="IPR036179">
    <property type="entry name" value="Ig-like_dom_sf"/>
</dbReference>
<feature type="domain" description="Ig-like" evidence="7">
    <location>
        <begin position="28"/>
        <end position="139"/>
    </location>
</feature>
<dbReference type="InterPro" id="IPR003598">
    <property type="entry name" value="Ig_sub2"/>
</dbReference>
<keyword evidence="6" id="KW-0732">Signal</keyword>
<dbReference type="Pfam" id="PF07686">
    <property type="entry name" value="V-set"/>
    <property type="match status" value="1"/>
</dbReference>
<dbReference type="PANTHER" id="PTHR11640:SF31">
    <property type="entry name" value="IRREGULAR CHIASM C-ROUGHEST PROTEIN-RELATED"/>
    <property type="match status" value="1"/>
</dbReference>
<keyword evidence="3" id="KW-1015">Disulfide bond</keyword>
<dbReference type="InterPro" id="IPR003599">
    <property type="entry name" value="Ig_sub"/>
</dbReference>
<evidence type="ECO:0000256" key="6">
    <source>
        <dbReference type="SAM" id="SignalP"/>
    </source>
</evidence>
<proteinExistence type="predicted"/>
<dbReference type="InterPro" id="IPR013783">
    <property type="entry name" value="Ig-like_fold"/>
</dbReference>
<evidence type="ECO:0000256" key="5">
    <source>
        <dbReference type="ARBA" id="ARBA00023319"/>
    </source>
</evidence>
<keyword evidence="8" id="KW-1185">Reference proteome</keyword>
<evidence type="ECO:0000256" key="4">
    <source>
        <dbReference type="ARBA" id="ARBA00023180"/>
    </source>
</evidence>
<evidence type="ECO:0000259" key="7">
    <source>
        <dbReference type="PROSITE" id="PS50835"/>
    </source>
</evidence>
<feature type="non-terminal residue" evidence="9">
    <location>
        <position position="305"/>
    </location>
</feature>
<dbReference type="PANTHER" id="PTHR11640">
    <property type="entry name" value="NEPHRIN"/>
    <property type="match status" value="1"/>
</dbReference>
<keyword evidence="2" id="KW-0472">Membrane</keyword>
<dbReference type="RefSeq" id="XP_006821688.1">
    <property type="nucleotide sequence ID" value="XM_006821625.1"/>
</dbReference>
<evidence type="ECO:0000256" key="1">
    <source>
        <dbReference type="ARBA" id="ARBA00004479"/>
    </source>
</evidence>
<dbReference type="Proteomes" id="UP000694865">
    <property type="component" value="Unplaced"/>
</dbReference>
<feature type="domain" description="Ig-like" evidence="7">
    <location>
        <begin position="149"/>
        <end position="234"/>
    </location>
</feature>
<sequence length="305" mass="34627">MAGQQIRWKLLCSLAALISSVTTQPSTPSFVDQPISETLEEGDTLILRCSFGNFTSDFNAQWVRDDVVFSKDFEVYREQRLVNFFGVTEPSRYSVIGNASLGEFYLQIRHTTVSDAGEYACRLSDTIGQLSDSDTAVIQINSLPETSYPRCFPTDLDSFYTEGETLRVECVYRGATEPLPSLTWVRRNQPLNGERLYDSLSDVAYNWTFVSDDHGRSILCVYNYGEVETQRCEIGPVTVYYKSTIQMDPFIYVTVGQSVQITAEVDSYPAPYSYIWEINNLNVENEQRIFVNGNILTILDAYETD</sequence>
<evidence type="ECO:0000313" key="9">
    <source>
        <dbReference type="RefSeq" id="XP_006821688.1"/>
    </source>
</evidence>
<name>A0ABM0MNU7_SACKO</name>
<dbReference type="SMART" id="SM00408">
    <property type="entry name" value="IGc2"/>
    <property type="match status" value="1"/>
</dbReference>
<gene>
    <name evidence="9" type="primary">LOC102802071</name>
</gene>
<dbReference type="GeneID" id="102802071"/>